<dbReference type="Pfam" id="PF02798">
    <property type="entry name" value="GST_N"/>
    <property type="match status" value="1"/>
</dbReference>
<dbReference type="Gene3D" id="3.40.30.10">
    <property type="entry name" value="Glutaredoxin"/>
    <property type="match status" value="1"/>
</dbReference>
<feature type="domain" description="GST C-terminal" evidence="2">
    <location>
        <begin position="86"/>
        <end position="211"/>
    </location>
</feature>
<dbReference type="Pfam" id="PF14497">
    <property type="entry name" value="GST_C_3"/>
    <property type="match status" value="1"/>
</dbReference>
<dbReference type="EMBL" id="JADGIZ020000012">
    <property type="protein sequence ID" value="KAL2917216.1"/>
    <property type="molecule type" value="Genomic_DNA"/>
</dbReference>
<dbReference type="PANTHER" id="PTHR11571:SF252">
    <property type="entry name" value="GLUTATHIONE S-TRANSFERASE"/>
    <property type="match status" value="1"/>
</dbReference>
<dbReference type="InterPro" id="IPR036249">
    <property type="entry name" value="Thioredoxin-like_sf"/>
</dbReference>
<evidence type="ECO:0000313" key="4">
    <source>
        <dbReference type="Proteomes" id="UP001527925"/>
    </source>
</evidence>
<organism evidence="3 4">
    <name type="scientific">Polyrhizophydium stewartii</name>
    <dbReference type="NCBI Taxonomy" id="2732419"/>
    <lineage>
        <taxon>Eukaryota</taxon>
        <taxon>Fungi</taxon>
        <taxon>Fungi incertae sedis</taxon>
        <taxon>Chytridiomycota</taxon>
        <taxon>Chytridiomycota incertae sedis</taxon>
        <taxon>Chytridiomycetes</taxon>
        <taxon>Rhizophydiales</taxon>
        <taxon>Rhizophydiales incertae sedis</taxon>
        <taxon>Polyrhizophydium</taxon>
    </lineage>
</organism>
<dbReference type="InterPro" id="IPR040079">
    <property type="entry name" value="Glutathione_S-Trfase"/>
</dbReference>
<dbReference type="Proteomes" id="UP001527925">
    <property type="component" value="Unassembled WGS sequence"/>
</dbReference>
<dbReference type="SFLD" id="SFLDG01205">
    <property type="entry name" value="AMPS.1"/>
    <property type="match status" value="1"/>
</dbReference>
<name>A0ABR4NCH8_9FUNG</name>
<feature type="domain" description="GST N-terminal" evidence="1">
    <location>
        <begin position="5"/>
        <end position="83"/>
    </location>
</feature>
<dbReference type="PROSITE" id="PS50405">
    <property type="entry name" value="GST_CTER"/>
    <property type="match status" value="1"/>
</dbReference>
<dbReference type="CDD" id="cd03039">
    <property type="entry name" value="GST_N_Sigma_like"/>
    <property type="match status" value="1"/>
</dbReference>
<dbReference type="PROSITE" id="PS50404">
    <property type="entry name" value="GST_NTER"/>
    <property type="match status" value="1"/>
</dbReference>
<dbReference type="PANTHER" id="PTHR11571">
    <property type="entry name" value="GLUTATHIONE S-TRANSFERASE"/>
    <property type="match status" value="1"/>
</dbReference>
<evidence type="ECO:0000259" key="1">
    <source>
        <dbReference type="PROSITE" id="PS50404"/>
    </source>
</evidence>
<sequence length="211" mass="23266">MTAHPSLKLSYFDVTARAEPIRLALTIGGIPFEDHCVARSDWPDLKKSMPFKQMPVLTVNGTTQVAQSNGLLRYAGTLAGLYPAADPLKAALVDQIVFHIEDMYNLDYATISEKNEERKKAARKVIAEERFPAMLASLDAVIAKHSGGMWCVGDSMTVADVNVYTFVSDLKSGFWRYISSTLANPLPNIMRVVDAVGAHPRVIGWQAARRK</sequence>
<dbReference type="InterPro" id="IPR004046">
    <property type="entry name" value="GST_C"/>
</dbReference>
<dbReference type="SFLD" id="SFLDG00363">
    <property type="entry name" value="AMPS_(cytGST):_Alpha-__Mu-__Pi"/>
    <property type="match status" value="1"/>
</dbReference>
<dbReference type="CDD" id="cd03192">
    <property type="entry name" value="GST_C_Sigma_like"/>
    <property type="match status" value="1"/>
</dbReference>
<dbReference type="InterPro" id="IPR050213">
    <property type="entry name" value="GST_superfamily"/>
</dbReference>
<evidence type="ECO:0008006" key="5">
    <source>
        <dbReference type="Google" id="ProtNLM"/>
    </source>
</evidence>
<protein>
    <recommendedName>
        <fullName evidence="5">Glutathione S-transferase</fullName>
    </recommendedName>
</protein>
<dbReference type="InterPro" id="IPR010987">
    <property type="entry name" value="Glutathione-S-Trfase_C-like"/>
</dbReference>
<evidence type="ECO:0000313" key="3">
    <source>
        <dbReference type="EMBL" id="KAL2917216.1"/>
    </source>
</evidence>
<reference evidence="3 4" key="1">
    <citation type="submission" date="2023-09" db="EMBL/GenBank/DDBJ databases">
        <title>Pangenome analysis of Batrachochytrium dendrobatidis and related Chytrids.</title>
        <authorList>
            <person name="Yacoub M.N."/>
            <person name="Stajich J.E."/>
            <person name="James T.Y."/>
        </authorList>
    </citation>
    <scope>NUCLEOTIDE SEQUENCE [LARGE SCALE GENOMIC DNA]</scope>
    <source>
        <strain evidence="3 4">JEL0888</strain>
    </source>
</reference>
<dbReference type="SUPFAM" id="SSF47616">
    <property type="entry name" value="GST C-terminal domain-like"/>
    <property type="match status" value="1"/>
</dbReference>
<comment type="caution">
    <text evidence="3">The sequence shown here is derived from an EMBL/GenBank/DDBJ whole genome shotgun (WGS) entry which is preliminary data.</text>
</comment>
<evidence type="ECO:0000259" key="2">
    <source>
        <dbReference type="PROSITE" id="PS50405"/>
    </source>
</evidence>
<dbReference type="SFLD" id="SFLDS00019">
    <property type="entry name" value="Glutathione_Transferase_(cytos"/>
    <property type="match status" value="1"/>
</dbReference>
<accession>A0ABR4NCH8</accession>
<dbReference type="SUPFAM" id="SSF52833">
    <property type="entry name" value="Thioredoxin-like"/>
    <property type="match status" value="1"/>
</dbReference>
<dbReference type="Gene3D" id="1.20.1050.10">
    <property type="match status" value="1"/>
</dbReference>
<dbReference type="InterPro" id="IPR004045">
    <property type="entry name" value="Glutathione_S-Trfase_N"/>
</dbReference>
<proteinExistence type="predicted"/>
<dbReference type="InterPro" id="IPR036282">
    <property type="entry name" value="Glutathione-S-Trfase_C_sf"/>
</dbReference>
<gene>
    <name evidence="3" type="ORF">HK105_203281</name>
</gene>
<keyword evidence="4" id="KW-1185">Reference proteome</keyword>